<proteinExistence type="predicted"/>
<sequence length="151" mass="16244">MAATLPTLDQWTKDNFIPLISSPSTIQESYKRFFPNHPTITLNGVHVTPGGYTAILQLEFGQDTSASVNIENMVVVPTTVGSQAAGTVGFFFTAIVSQGSSLRTVTSSVNVVIEQDQSVQDSENVDKRRVTTMTQVILDNGANPVNLLTKA</sequence>
<dbReference type="OrthoDB" id="3188871at2759"/>
<dbReference type="InParanoid" id="A0A165P2W2"/>
<organism evidence="1 2">
    <name type="scientific">Neolentinus lepideus HHB14362 ss-1</name>
    <dbReference type="NCBI Taxonomy" id="1314782"/>
    <lineage>
        <taxon>Eukaryota</taxon>
        <taxon>Fungi</taxon>
        <taxon>Dikarya</taxon>
        <taxon>Basidiomycota</taxon>
        <taxon>Agaricomycotina</taxon>
        <taxon>Agaricomycetes</taxon>
        <taxon>Gloeophyllales</taxon>
        <taxon>Gloeophyllaceae</taxon>
        <taxon>Neolentinus</taxon>
    </lineage>
</organism>
<reference evidence="1 2" key="1">
    <citation type="journal article" date="2016" name="Mol. Biol. Evol.">
        <title>Comparative Genomics of Early-Diverging Mushroom-Forming Fungi Provides Insights into the Origins of Lignocellulose Decay Capabilities.</title>
        <authorList>
            <person name="Nagy L.G."/>
            <person name="Riley R."/>
            <person name="Tritt A."/>
            <person name="Adam C."/>
            <person name="Daum C."/>
            <person name="Floudas D."/>
            <person name="Sun H."/>
            <person name="Yadav J.S."/>
            <person name="Pangilinan J."/>
            <person name="Larsson K.H."/>
            <person name="Matsuura K."/>
            <person name="Barry K."/>
            <person name="Labutti K."/>
            <person name="Kuo R."/>
            <person name="Ohm R.A."/>
            <person name="Bhattacharya S.S."/>
            <person name="Shirouzu T."/>
            <person name="Yoshinaga Y."/>
            <person name="Martin F.M."/>
            <person name="Grigoriev I.V."/>
            <person name="Hibbett D.S."/>
        </authorList>
    </citation>
    <scope>NUCLEOTIDE SEQUENCE [LARGE SCALE GENOMIC DNA]</scope>
    <source>
        <strain evidence="1 2">HHB14362 ss-1</strain>
    </source>
</reference>
<protein>
    <submittedName>
        <fullName evidence="1">Uncharacterized protein</fullName>
    </submittedName>
</protein>
<evidence type="ECO:0000313" key="2">
    <source>
        <dbReference type="Proteomes" id="UP000076761"/>
    </source>
</evidence>
<dbReference type="EMBL" id="KV425620">
    <property type="protein sequence ID" value="KZT20447.1"/>
    <property type="molecule type" value="Genomic_DNA"/>
</dbReference>
<dbReference type="Proteomes" id="UP000076761">
    <property type="component" value="Unassembled WGS sequence"/>
</dbReference>
<dbReference type="AlphaFoldDB" id="A0A165P2W2"/>
<keyword evidence="2" id="KW-1185">Reference proteome</keyword>
<gene>
    <name evidence="1" type="ORF">NEOLEDRAFT_1182525</name>
</gene>
<accession>A0A165P2W2</accession>
<evidence type="ECO:0000313" key="1">
    <source>
        <dbReference type="EMBL" id="KZT20447.1"/>
    </source>
</evidence>
<name>A0A165P2W2_9AGAM</name>